<organism evidence="1 2">
    <name type="scientific">Bacillus carboniphilus</name>
    <dbReference type="NCBI Taxonomy" id="86663"/>
    <lineage>
        <taxon>Bacteria</taxon>
        <taxon>Bacillati</taxon>
        <taxon>Bacillota</taxon>
        <taxon>Bacilli</taxon>
        <taxon>Bacillales</taxon>
        <taxon>Bacillaceae</taxon>
        <taxon>Bacillus</taxon>
    </lineage>
</organism>
<dbReference type="Proteomes" id="UP001500782">
    <property type="component" value="Unassembled WGS sequence"/>
</dbReference>
<protein>
    <submittedName>
        <fullName evidence="1">Uncharacterized protein</fullName>
    </submittedName>
</protein>
<evidence type="ECO:0000313" key="1">
    <source>
        <dbReference type="EMBL" id="GAA0337952.1"/>
    </source>
</evidence>
<accession>A0ABP3G6T9</accession>
<proteinExistence type="predicted"/>
<keyword evidence="2" id="KW-1185">Reference proteome</keyword>
<sequence length="221" mass="25548">MSRLKVFFLNRLHFLRMEELELTDQTVKEFEELFERYIKNGEGGLIEYNSKTPKHHFLNYLIENKGVLVHGSNHSAITTFEPREQSLFTGKSVKAVFASSDGVWSTFFACIRREGYVGSLRNACLTASTKKGIRRYYYFSVNKEHKGDLWTEGTIYILSKESFKQGGIKDEWICEEKVKPLAKLSVTPEDFPFIEQVSRHNEKDSVLKTMFKVLLLNKVGA</sequence>
<evidence type="ECO:0000313" key="2">
    <source>
        <dbReference type="Proteomes" id="UP001500782"/>
    </source>
</evidence>
<name>A0ABP3G6T9_9BACI</name>
<dbReference type="EMBL" id="BAAADJ010000053">
    <property type="protein sequence ID" value="GAA0337952.1"/>
    <property type="molecule type" value="Genomic_DNA"/>
</dbReference>
<dbReference type="RefSeq" id="WP_343800588.1">
    <property type="nucleotide sequence ID" value="NZ_BAAADJ010000053.1"/>
</dbReference>
<comment type="caution">
    <text evidence="1">The sequence shown here is derived from an EMBL/GenBank/DDBJ whole genome shotgun (WGS) entry which is preliminary data.</text>
</comment>
<gene>
    <name evidence="1" type="ORF">GCM10008967_30290</name>
</gene>
<reference evidence="2" key="1">
    <citation type="journal article" date="2019" name="Int. J. Syst. Evol. Microbiol.">
        <title>The Global Catalogue of Microorganisms (GCM) 10K type strain sequencing project: providing services to taxonomists for standard genome sequencing and annotation.</title>
        <authorList>
            <consortium name="The Broad Institute Genomics Platform"/>
            <consortium name="The Broad Institute Genome Sequencing Center for Infectious Disease"/>
            <person name="Wu L."/>
            <person name="Ma J."/>
        </authorList>
    </citation>
    <scope>NUCLEOTIDE SEQUENCE [LARGE SCALE GENOMIC DNA]</scope>
    <source>
        <strain evidence="2">JCM 9731</strain>
    </source>
</reference>